<accession>A0ABU0HJW5</accession>
<dbReference type="RefSeq" id="WP_238248676.1">
    <property type="nucleotide sequence ID" value="NZ_BPQX01000021.1"/>
</dbReference>
<evidence type="ECO:0000313" key="2">
    <source>
        <dbReference type="Proteomes" id="UP001236369"/>
    </source>
</evidence>
<proteinExistence type="predicted"/>
<name>A0ABU0HJW5_9HYPH</name>
<comment type="caution">
    <text evidence="1">The sequence shown here is derived from an EMBL/GenBank/DDBJ whole genome shotgun (WGS) entry which is preliminary data.</text>
</comment>
<keyword evidence="2" id="KW-1185">Reference proteome</keyword>
<organism evidence="1 2">
    <name type="scientific">Methylobacterium persicinum</name>
    <dbReference type="NCBI Taxonomy" id="374426"/>
    <lineage>
        <taxon>Bacteria</taxon>
        <taxon>Pseudomonadati</taxon>
        <taxon>Pseudomonadota</taxon>
        <taxon>Alphaproteobacteria</taxon>
        <taxon>Hyphomicrobiales</taxon>
        <taxon>Methylobacteriaceae</taxon>
        <taxon>Methylobacterium</taxon>
    </lineage>
</organism>
<reference evidence="1 2" key="1">
    <citation type="submission" date="2023-07" db="EMBL/GenBank/DDBJ databases">
        <title>Genomic Encyclopedia of Type Strains, Phase IV (KMG-IV): sequencing the most valuable type-strain genomes for metagenomic binning, comparative biology and taxonomic classification.</title>
        <authorList>
            <person name="Goeker M."/>
        </authorList>
    </citation>
    <scope>NUCLEOTIDE SEQUENCE [LARGE SCALE GENOMIC DNA]</scope>
    <source>
        <strain evidence="1 2">DSM 19562</strain>
    </source>
</reference>
<dbReference type="Proteomes" id="UP001236369">
    <property type="component" value="Unassembled WGS sequence"/>
</dbReference>
<dbReference type="EMBL" id="JAUSVV010000003">
    <property type="protein sequence ID" value="MDQ0442607.1"/>
    <property type="molecule type" value="Genomic_DNA"/>
</dbReference>
<sequence>MTSDDAFMVAAGVRYCLGRHSYAPSLCCGWLKTKWLTLSEGDRSVILRDIGEHISGVKEGRWHNAHPGWEADLQAWVSFREWATLSEASRDRYRAALFDVGRP</sequence>
<evidence type="ECO:0000313" key="1">
    <source>
        <dbReference type="EMBL" id="MDQ0442607.1"/>
    </source>
</evidence>
<gene>
    <name evidence="1" type="ORF">QO016_002101</name>
</gene>
<protein>
    <submittedName>
        <fullName evidence="1">Uncharacterized protein</fullName>
    </submittedName>
</protein>